<dbReference type="PANTHER" id="PTHR37984">
    <property type="entry name" value="PROTEIN CBG26694"/>
    <property type="match status" value="1"/>
</dbReference>
<evidence type="ECO:0000256" key="5">
    <source>
        <dbReference type="ARBA" id="ARBA00022759"/>
    </source>
</evidence>
<dbReference type="InterPro" id="IPR043502">
    <property type="entry name" value="DNA/RNA_pol_sf"/>
</dbReference>
<dbReference type="GO" id="GO:0004190">
    <property type="term" value="F:aspartic-type endopeptidase activity"/>
    <property type="evidence" value="ECO:0007669"/>
    <property type="project" value="UniProtKB-KW"/>
</dbReference>
<evidence type="ECO:0000256" key="6">
    <source>
        <dbReference type="ARBA" id="ARBA00022801"/>
    </source>
</evidence>
<comment type="caution">
    <text evidence="9">The sequence shown here is derived from an EMBL/GenBank/DDBJ whole genome shotgun (WGS) entry which is preliminary data.</text>
</comment>
<evidence type="ECO:0000256" key="2">
    <source>
        <dbReference type="ARBA" id="ARBA00022695"/>
    </source>
</evidence>
<evidence type="ECO:0000259" key="8">
    <source>
        <dbReference type="PROSITE" id="PS50994"/>
    </source>
</evidence>
<evidence type="ECO:0000313" key="10">
    <source>
        <dbReference type="Proteomes" id="UP001172457"/>
    </source>
</evidence>
<dbReference type="Gene3D" id="3.30.420.10">
    <property type="entry name" value="Ribonuclease H-like superfamily/Ribonuclease H"/>
    <property type="match status" value="1"/>
</dbReference>
<gene>
    <name evidence="9" type="ORF">OSB04_003377</name>
</gene>
<dbReference type="AlphaFoldDB" id="A0AA38WVP1"/>
<evidence type="ECO:0000313" key="9">
    <source>
        <dbReference type="EMBL" id="KAJ9567411.1"/>
    </source>
</evidence>
<proteinExistence type="predicted"/>
<keyword evidence="10" id="KW-1185">Reference proteome</keyword>
<name>A0AA38WVP1_9ASTR</name>
<dbReference type="Pfam" id="PF22936">
    <property type="entry name" value="Pol_BBD"/>
    <property type="match status" value="1"/>
</dbReference>
<accession>A0AA38WVP1</accession>
<evidence type="ECO:0000256" key="4">
    <source>
        <dbReference type="ARBA" id="ARBA00022750"/>
    </source>
</evidence>
<dbReference type="PANTHER" id="PTHR37984:SF5">
    <property type="entry name" value="PROTEIN NYNRIN-LIKE"/>
    <property type="match status" value="1"/>
</dbReference>
<dbReference type="GO" id="GO:0003676">
    <property type="term" value="F:nucleic acid binding"/>
    <property type="evidence" value="ECO:0007669"/>
    <property type="project" value="InterPro"/>
</dbReference>
<organism evidence="9 10">
    <name type="scientific">Centaurea solstitialis</name>
    <name type="common">yellow star-thistle</name>
    <dbReference type="NCBI Taxonomy" id="347529"/>
    <lineage>
        <taxon>Eukaryota</taxon>
        <taxon>Viridiplantae</taxon>
        <taxon>Streptophyta</taxon>
        <taxon>Embryophyta</taxon>
        <taxon>Tracheophyta</taxon>
        <taxon>Spermatophyta</taxon>
        <taxon>Magnoliopsida</taxon>
        <taxon>eudicotyledons</taxon>
        <taxon>Gunneridae</taxon>
        <taxon>Pentapetalae</taxon>
        <taxon>asterids</taxon>
        <taxon>campanulids</taxon>
        <taxon>Asterales</taxon>
        <taxon>Asteraceae</taxon>
        <taxon>Carduoideae</taxon>
        <taxon>Cardueae</taxon>
        <taxon>Centaureinae</taxon>
        <taxon>Centaurea</taxon>
    </lineage>
</organism>
<keyword evidence="7" id="KW-0695">RNA-directed DNA polymerase</keyword>
<keyword evidence="4" id="KW-0064">Aspartyl protease</keyword>
<evidence type="ECO:0000256" key="1">
    <source>
        <dbReference type="ARBA" id="ARBA00022679"/>
    </source>
</evidence>
<dbReference type="FunFam" id="3.30.420.10:FF:000032">
    <property type="entry name" value="Retrovirus-related Pol polyprotein from transposon 297-like Protein"/>
    <property type="match status" value="1"/>
</dbReference>
<dbReference type="InterPro" id="IPR041373">
    <property type="entry name" value="RT_RNaseH"/>
</dbReference>
<keyword evidence="5" id="KW-0255">Endonuclease</keyword>
<dbReference type="Proteomes" id="UP001172457">
    <property type="component" value="Chromosome 1"/>
</dbReference>
<dbReference type="GO" id="GO:0015074">
    <property type="term" value="P:DNA integration"/>
    <property type="evidence" value="ECO:0007669"/>
    <property type="project" value="InterPro"/>
</dbReference>
<dbReference type="Pfam" id="PF13976">
    <property type="entry name" value="gag_pre-integrs"/>
    <property type="match status" value="1"/>
</dbReference>
<protein>
    <recommendedName>
        <fullName evidence="8">Integrase catalytic domain-containing protein</fullName>
    </recommendedName>
</protein>
<dbReference type="Gene3D" id="3.10.10.10">
    <property type="entry name" value="HIV Type 1 Reverse Transcriptase, subunit A, domain 1"/>
    <property type="match status" value="1"/>
</dbReference>
<evidence type="ECO:0000256" key="3">
    <source>
        <dbReference type="ARBA" id="ARBA00022722"/>
    </source>
</evidence>
<keyword evidence="3" id="KW-0540">Nuclease</keyword>
<dbReference type="CDD" id="cd09274">
    <property type="entry name" value="RNase_HI_RT_Ty3"/>
    <property type="match status" value="1"/>
</dbReference>
<dbReference type="SUPFAM" id="SSF56672">
    <property type="entry name" value="DNA/RNA polymerases"/>
    <property type="match status" value="1"/>
</dbReference>
<dbReference type="PROSITE" id="PS50994">
    <property type="entry name" value="INTEGRASE"/>
    <property type="match status" value="1"/>
</dbReference>
<dbReference type="InterPro" id="IPR036397">
    <property type="entry name" value="RNaseH_sf"/>
</dbReference>
<dbReference type="Pfam" id="PF17917">
    <property type="entry name" value="RT_RNaseH"/>
    <property type="match status" value="1"/>
</dbReference>
<dbReference type="InterPro" id="IPR054722">
    <property type="entry name" value="PolX-like_BBD"/>
</dbReference>
<evidence type="ECO:0000256" key="7">
    <source>
        <dbReference type="ARBA" id="ARBA00022918"/>
    </source>
</evidence>
<feature type="domain" description="Integrase catalytic" evidence="8">
    <location>
        <begin position="693"/>
        <end position="856"/>
    </location>
</feature>
<dbReference type="InterPro" id="IPR025724">
    <property type="entry name" value="GAG-pre-integrase_dom"/>
</dbReference>
<reference evidence="9" key="1">
    <citation type="submission" date="2023-03" db="EMBL/GenBank/DDBJ databases">
        <title>Chromosome-scale reference genome and RAD-based genetic map of yellow starthistle (Centaurea solstitialis) reveal putative structural variation and QTLs associated with invader traits.</title>
        <authorList>
            <person name="Reatini B."/>
            <person name="Cang F.A."/>
            <person name="Jiang Q."/>
            <person name="Mckibben M.T.W."/>
            <person name="Barker M.S."/>
            <person name="Rieseberg L.H."/>
            <person name="Dlugosch K.M."/>
        </authorList>
    </citation>
    <scope>NUCLEOTIDE SEQUENCE</scope>
    <source>
        <strain evidence="9">CAN-66</strain>
        <tissue evidence="9">Leaf</tissue>
    </source>
</reference>
<keyword evidence="2" id="KW-0548">Nucleotidyltransferase</keyword>
<dbReference type="EMBL" id="JARYMX010000001">
    <property type="protein sequence ID" value="KAJ9567411.1"/>
    <property type="molecule type" value="Genomic_DNA"/>
</dbReference>
<dbReference type="Pfam" id="PF14223">
    <property type="entry name" value="Retrotran_gag_2"/>
    <property type="match status" value="1"/>
</dbReference>
<keyword evidence="6" id="KW-0378">Hydrolase</keyword>
<dbReference type="InterPro" id="IPR012337">
    <property type="entry name" value="RNaseH-like_sf"/>
</dbReference>
<keyword evidence="4" id="KW-0645">Protease</keyword>
<sequence length="908" mass="103977">MADDQENEMNPFAKLESYVAKTTVQNAKFEVEKFDGTNNFGMWQCEVKDVLAQQELGLALEEKPEEMSAADWNRINKMACSTIRLCLAKQQKFNVMRKHQQKSYGRNEEIKDEDKALILLNSLPDSYAHLTTTLLHGKVTIGFEEVSNALMNYEIRHADKEILVSEPGLVHALTFVERFNHSRKSEAPRVSALAGCYTTQVSNMCPNKNWFSSLNLKSEGMVQVGDDYIIEKEGFGIVKFKHHDGVIREFKNIWYVPKSGKNLISLGALEADGYNYSFANGRMKGHTIIGAAAMVSEAADCDKVADFDASKLWHLRLGHAGENALQGLAKQGLLKSVKNGKIDFCEQCVFGKQTKVKFGTTTHQTNGIIDYVHSDVWGPTRTTSKGGKHYFVSFIDDADRMAFMAHVVDREVKEKQIQDFPVVREFPEVFPEELPGLPPQRQVGFHIDLVPGAGPTAKSPYRLTPSEMQELSNQLQEMLDKGFIRPSSSAWGAPVLYNEKVIAYASRQLKVHEKNYTTHDLELGAVVFALKIWRHYLYGTKCTIFTDHKSLQHILDQKMLNMRQRRWVELLSDYDCEVKYHPGKANVVADALSRKERVKPTRTRAMGVIVQTSLKSQILEAQREALKADNLKKETLHKMEKVFEEKTDGVRYFKDRIWIPKVDQLRKMIMDEAHQSRYSIHPEHQKPSGLLQQPEIPEWKWERISMDFVTKLPRTKKGHDSIWVIVDRLTKSAHFLPIRETYSIDRLAQLYVDEIVMRHGVPISIISDRDNRFTSRFWQLLQAALGTSVDLNTAYHPQTVGQTERIIQTLEDMLRACMLEFGGSWDDHLPLVEFFYNNSYHASIQCAPYEALYGRRCRSPLNWLEVGEGRLFRPDIVQETTDKIKLIQEKLKAARIARKTTLIIGESR</sequence>
<dbReference type="InterPro" id="IPR001584">
    <property type="entry name" value="Integrase_cat-core"/>
</dbReference>
<dbReference type="InterPro" id="IPR050951">
    <property type="entry name" value="Retrovirus_Pol_polyprotein"/>
</dbReference>
<dbReference type="GO" id="GO:0004519">
    <property type="term" value="F:endonuclease activity"/>
    <property type="evidence" value="ECO:0007669"/>
    <property type="project" value="UniProtKB-KW"/>
</dbReference>
<dbReference type="SUPFAM" id="SSF53098">
    <property type="entry name" value="Ribonuclease H-like"/>
    <property type="match status" value="1"/>
</dbReference>
<keyword evidence="1" id="KW-0808">Transferase</keyword>
<dbReference type="GO" id="GO:0003964">
    <property type="term" value="F:RNA-directed DNA polymerase activity"/>
    <property type="evidence" value="ECO:0007669"/>
    <property type="project" value="UniProtKB-KW"/>
</dbReference>